<dbReference type="Pfam" id="PF13672">
    <property type="entry name" value="PP2C_2"/>
    <property type="match status" value="1"/>
</dbReference>
<organism evidence="2 3">
    <name type="scientific">Cellulomonas soli</name>
    <dbReference type="NCBI Taxonomy" id="931535"/>
    <lineage>
        <taxon>Bacteria</taxon>
        <taxon>Bacillati</taxon>
        <taxon>Actinomycetota</taxon>
        <taxon>Actinomycetes</taxon>
        <taxon>Micrococcales</taxon>
        <taxon>Cellulomonadaceae</taxon>
        <taxon>Cellulomonas</taxon>
    </lineage>
</organism>
<dbReference type="OrthoDB" id="9801841at2"/>
<evidence type="ECO:0000259" key="1">
    <source>
        <dbReference type="PROSITE" id="PS51746"/>
    </source>
</evidence>
<dbReference type="Gene3D" id="3.60.40.10">
    <property type="entry name" value="PPM-type phosphatase domain"/>
    <property type="match status" value="1"/>
</dbReference>
<feature type="domain" description="PPM-type phosphatase" evidence="1">
    <location>
        <begin position="117"/>
        <end position="372"/>
    </location>
</feature>
<protein>
    <recommendedName>
        <fullName evidence="1">PPM-type phosphatase domain-containing protein</fullName>
    </recommendedName>
</protein>
<dbReference type="PROSITE" id="PS51746">
    <property type="entry name" value="PPM_2"/>
    <property type="match status" value="1"/>
</dbReference>
<dbReference type="SMART" id="SM00332">
    <property type="entry name" value="PP2Cc"/>
    <property type="match status" value="1"/>
</dbReference>
<dbReference type="AlphaFoldDB" id="A0A512PE24"/>
<comment type="caution">
    <text evidence="2">The sequence shown here is derived from an EMBL/GenBank/DDBJ whole genome shotgun (WGS) entry which is preliminary data.</text>
</comment>
<gene>
    <name evidence="2" type="ORF">CSO01_21690</name>
</gene>
<dbReference type="CDD" id="cd00143">
    <property type="entry name" value="PP2Cc"/>
    <property type="match status" value="1"/>
</dbReference>
<evidence type="ECO:0000313" key="2">
    <source>
        <dbReference type="EMBL" id="GEP69454.1"/>
    </source>
</evidence>
<dbReference type="GO" id="GO:0004722">
    <property type="term" value="F:protein serine/threonine phosphatase activity"/>
    <property type="evidence" value="ECO:0007669"/>
    <property type="project" value="InterPro"/>
</dbReference>
<proteinExistence type="predicted"/>
<dbReference type="InterPro" id="IPR015655">
    <property type="entry name" value="PP2C"/>
</dbReference>
<dbReference type="InterPro" id="IPR036457">
    <property type="entry name" value="PPM-type-like_dom_sf"/>
</dbReference>
<dbReference type="PANTHER" id="PTHR13832:SF860">
    <property type="entry name" value="PROTEIN PHOSPHATASE PHPP"/>
    <property type="match status" value="1"/>
</dbReference>
<dbReference type="SMART" id="SM00331">
    <property type="entry name" value="PP2C_SIG"/>
    <property type="match status" value="1"/>
</dbReference>
<dbReference type="PANTHER" id="PTHR13832">
    <property type="entry name" value="PROTEIN PHOSPHATASE 2C"/>
    <property type="match status" value="1"/>
</dbReference>
<dbReference type="SUPFAM" id="SSF81606">
    <property type="entry name" value="PP2C-like"/>
    <property type="match status" value="1"/>
</dbReference>
<dbReference type="InterPro" id="IPR001932">
    <property type="entry name" value="PPM-type_phosphatase-like_dom"/>
</dbReference>
<reference evidence="2 3" key="1">
    <citation type="submission" date="2019-07" db="EMBL/GenBank/DDBJ databases">
        <title>Whole genome shotgun sequence of Cellulomonas soli NBRC 109434.</title>
        <authorList>
            <person name="Hosoyama A."/>
            <person name="Uohara A."/>
            <person name="Ohji S."/>
            <person name="Ichikawa N."/>
        </authorList>
    </citation>
    <scope>NUCLEOTIDE SEQUENCE [LARGE SCALE GENOMIC DNA]</scope>
    <source>
        <strain evidence="2 3">NBRC 109434</strain>
    </source>
</reference>
<keyword evidence="3" id="KW-1185">Reference proteome</keyword>
<dbReference type="RefSeq" id="WP_146953203.1">
    <property type="nucleotide sequence ID" value="NZ_BAABBJ010000007.1"/>
</dbReference>
<accession>A0A512PE24</accession>
<sequence>MDPAMTGSEVAARTCAHCGTIAAADAVFCEACGADLPVLATVAAAGDPRPTAATSGSSAVTTPLRAVAAAHTAAAETAPLCPDPACGGAVDADGYCTVCGTLAPRPRDHMVEAPAVWVASESDRGRRHHRNEDAAALAADAAPGSWAALVVCDGVSTSESSHVASLAAARAARDVLARERGAGLAQGSALQALSAGRLVAAGAAAARAVAAVTLAEHVDSPPSCTFVAALVEGHRVTVGNVGDSRAYWVPDAGEGQVLTGDDSVAADQVRAGVPRTQAEAGPQAHAITRWLGVDAEDQVPTVTHLQVAEPGWLVLCSDGLWNYCSEASDLADLVRGAVASAGGDPAAACTSLVDWANEQGGKDNITVALARLGATTDEGEPA</sequence>
<dbReference type="Proteomes" id="UP000321798">
    <property type="component" value="Unassembled WGS sequence"/>
</dbReference>
<name>A0A512PE24_9CELL</name>
<evidence type="ECO:0000313" key="3">
    <source>
        <dbReference type="Proteomes" id="UP000321798"/>
    </source>
</evidence>
<dbReference type="EMBL" id="BKAL01000007">
    <property type="protein sequence ID" value="GEP69454.1"/>
    <property type="molecule type" value="Genomic_DNA"/>
</dbReference>